<proteinExistence type="predicted"/>
<dbReference type="EMBL" id="CP139725">
    <property type="protein sequence ID" value="WPZ20342.1"/>
    <property type="molecule type" value="Genomic_DNA"/>
</dbReference>
<gene>
    <name evidence="1" type="ORF">T7987_09045</name>
</gene>
<dbReference type="RefSeq" id="WP_322327661.1">
    <property type="nucleotide sequence ID" value="NZ_CP139725.1"/>
</dbReference>
<evidence type="ECO:0000313" key="1">
    <source>
        <dbReference type="EMBL" id="WPZ20342.1"/>
    </source>
</evidence>
<keyword evidence="2" id="KW-1185">Reference proteome</keyword>
<sequence>MPLQNRVQPDGEIIAHPARGSFMGNRGILHDENGLHPKRRWAHQNWVCCRLRFKGRRRKLMAPRHYTELFFLDEAVAFAAGHRPCAECRAADYRRFRACCDSPGPAADLDRQLHAERAVPRVFRQRRHGDVEAQDLPDGSFVLDHDGQSGVLLGDALHPYAPEGYGAAQRRPQGRVTLLTPPSIVAAFRNGYRPQIALARD</sequence>
<evidence type="ECO:0000313" key="2">
    <source>
        <dbReference type="Proteomes" id="UP001326567"/>
    </source>
</evidence>
<dbReference type="Proteomes" id="UP001326567">
    <property type="component" value="Chromosome"/>
</dbReference>
<organism evidence="1 2">
    <name type="scientific">Sulfitobacter faviae</name>
    <dbReference type="NCBI Taxonomy" id="1775881"/>
    <lineage>
        <taxon>Bacteria</taxon>
        <taxon>Pseudomonadati</taxon>
        <taxon>Pseudomonadota</taxon>
        <taxon>Alphaproteobacteria</taxon>
        <taxon>Rhodobacterales</taxon>
        <taxon>Roseobacteraceae</taxon>
        <taxon>Sulfitobacter</taxon>
    </lineage>
</organism>
<reference evidence="1 2" key="1">
    <citation type="submission" date="2023-11" db="EMBL/GenBank/DDBJ databases">
        <title>From the Deep-Sea to the Surface: Bacterial Genomes Isolated from the Moytirra Hydrothermal Vent Plume.</title>
        <authorList>
            <person name="Major S.R."/>
        </authorList>
    </citation>
    <scope>NUCLEOTIDE SEQUENCE [LARGE SCALE GENOMIC DNA]</scope>
    <source>
        <strain evidence="1 2">OXR-9</strain>
    </source>
</reference>
<protein>
    <submittedName>
        <fullName evidence="1">Uncharacterized protein</fullName>
    </submittedName>
</protein>
<name>A0ABZ0V049_9RHOB</name>
<accession>A0ABZ0V049</accession>